<dbReference type="EMBL" id="RKQG01000001">
    <property type="protein sequence ID" value="RPE34639.1"/>
    <property type="molecule type" value="Genomic_DNA"/>
</dbReference>
<dbReference type="PANTHER" id="PTHR43682:SF1">
    <property type="entry name" value="LACTATE UTILIZATION PROTEIN C"/>
    <property type="match status" value="1"/>
</dbReference>
<dbReference type="InterPro" id="IPR003741">
    <property type="entry name" value="LUD_dom"/>
</dbReference>
<dbReference type="AlphaFoldDB" id="A0A3N4RUA9"/>
<accession>A0A3N4RUA9</accession>
<feature type="domain" description="LUD" evidence="2">
    <location>
        <begin position="108"/>
        <end position="207"/>
    </location>
</feature>
<evidence type="ECO:0000313" key="4">
    <source>
        <dbReference type="Proteomes" id="UP000266906"/>
    </source>
</evidence>
<dbReference type="Gene3D" id="3.40.50.10420">
    <property type="entry name" value="NagB/RpiA/CoA transferase-like"/>
    <property type="match status" value="1"/>
</dbReference>
<evidence type="ECO:0000259" key="2">
    <source>
        <dbReference type="Pfam" id="PF02589"/>
    </source>
</evidence>
<feature type="region of interest" description="Disordered" evidence="1">
    <location>
        <begin position="16"/>
        <end position="40"/>
    </location>
</feature>
<evidence type="ECO:0000256" key="1">
    <source>
        <dbReference type="SAM" id="MobiDB-lite"/>
    </source>
</evidence>
<sequence length="212" mass="22158">MTAAAREEILRRIRAAAVPPAPEPPRHYLRHAPGTDPDDRPGTLALFAERLAEYGARVLRATDPGPAVARALHEEGARSMVVPDGLPADWTADWDGEVRADRPPLGKAELDATDAVLTACAAAVADSGTLVLDGGPAQGRRAATLLPDLHVCVVRAEQVHSALSGALAVLDPARPLTFVSGPSATADIEMIRVKGVHGPRRLVVVLLEAPSG</sequence>
<comment type="caution">
    <text evidence="3">The sequence shown here is derived from an EMBL/GenBank/DDBJ whole genome shotgun (WGS) entry which is preliminary data.</text>
</comment>
<dbReference type="RefSeq" id="WP_123818364.1">
    <property type="nucleotide sequence ID" value="NZ_RKQG01000001.1"/>
</dbReference>
<protein>
    <submittedName>
        <fullName evidence="3">L-lactate dehydrogenase complex protein LldG</fullName>
    </submittedName>
</protein>
<dbReference type="Proteomes" id="UP000266906">
    <property type="component" value="Unassembled WGS sequence"/>
</dbReference>
<dbReference type="PANTHER" id="PTHR43682">
    <property type="entry name" value="LACTATE UTILIZATION PROTEIN C"/>
    <property type="match status" value="1"/>
</dbReference>
<organism evidence="3 4">
    <name type="scientific">Kitasatospora cineracea</name>
    <dbReference type="NCBI Taxonomy" id="88074"/>
    <lineage>
        <taxon>Bacteria</taxon>
        <taxon>Bacillati</taxon>
        <taxon>Actinomycetota</taxon>
        <taxon>Actinomycetes</taxon>
        <taxon>Kitasatosporales</taxon>
        <taxon>Streptomycetaceae</taxon>
        <taxon>Kitasatospora</taxon>
    </lineage>
</organism>
<reference evidence="3 4" key="1">
    <citation type="submission" date="2018-11" db="EMBL/GenBank/DDBJ databases">
        <title>Sequencing the genomes of 1000 actinobacteria strains.</title>
        <authorList>
            <person name="Klenk H.-P."/>
        </authorList>
    </citation>
    <scope>NUCLEOTIDE SEQUENCE [LARGE SCALE GENOMIC DNA]</scope>
    <source>
        <strain evidence="3 4">DSM 44781</strain>
    </source>
</reference>
<gene>
    <name evidence="3" type="ORF">EDD38_2964</name>
</gene>
<keyword evidence="4" id="KW-1185">Reference proteome</keyword>
<dbReference type="SUPFAM" id="SSF100950">
    <property type="entry name" value="NagB/RpiA/CoA transferase-like"/>
    <property type="match status" value="1"/>
</dbReference>
<name>A0A3N4RUA9_9ACTN</name>
<dbReference type="InterPro" id="IPR024185">
    <property type="entry name" value="FTHF_cligase-like_sf"/>
</dbReference>
<evidence type="ECO:0000313" key="3">
    <source>
        <dbReference type="EMBL" id="RPE34639.1"/>
    </source>
</evidence>
<proteinExistence type="predicted"/>
<dbReference type="InterPro" id="IPR037171">
    <property type="entry name" value="NagB/RpiA_transferase-like"/>
</dbReference>
<dbReference type="Pfam" id="PF02589">
    <property type="entry name" value="LUD_dom"/>
    <property type="match status" value="1"/>
</dbReference>